<dbReference type="Pfam" id="PF11804">
    <property type="entry name" value="DUF3325"/>
    <property type="match status" value="1"/>
</dbReference>
<dbReference type="AlphaFoldDB" id="A0A558R0N3"/>
<gene>
    <name evidence="2" type="ORF">FOY91_13280</name>
</gene>
<proteinExistence type="predicted"/>
<feature type="transmembrane region" description="Helical" evidence="1">
    <location>
        <begin position="35"/>
        <end position="55"/>
    </location>
</feature>
<reference evidence="2 3" key="1">
    <citation type="submission" date="2019-07" db="EMBL/GenBank/DDBJ databases">
        <title>Sphingomonas solaris sp. nov., isolated from a solar panel from Boston, Massachusetts.</title>
        <authorList>
            <person name="Tanner K."/>
            <person name="Pascual J."/>
            <person name="Mancuso C."/>
            <person name="Pereto J."/>
            <person name="Khalil A."/>
            <person name="Vilanova C."/>
        </authorList>
    </citation>
    <scope>NUCLEOTIDE SEQUENCE [LARGE SCALE GENOMIC DNA]</scope>
    <source>
        <strain evidence="2 3">R4DWN</strain>
    </source>
</reference>
<organism evidence="2 3">
    <name type="scientific">Alterirhizorhabdus solaris</name>
    <dbReference type="NCBI Taxonomy" id="2529389"/>
    <lineage>
        <taxon>Bacteria</taxon>
        <taxon>Pseudomonadati</taxon>
        <taxon>Pseudomonadota</taxon>
        <taxon>Alphaproteobacteria</taxon>
        <taxon>Sphingomonadales</taxon>
        <taxon>Rhizorhabdaceae</taxon>
        <taxon>Alterirhizorhabdus</taxon>
    </lineage>
</organism>
<dbReference type="OrthoDB" id="7583164at2"/>
<evidence type="ECO:0000313" key="2">
    <source>
        <dbReference type="EMBL" id="TVV72926.1"/>
    </source>
</evidence>
<keyword evidence="1" id="KW-1133">Transmembrane helix</keyword>
<keyword evidence="1" id="KW-0472">Membrane</keyword>
<evidence type="ECO:0000313" key="3">
    <source>
        <dbReference type="Proteomes" id="UP000318681"/>
    </source>
</evidence>
<comment type="caution">
    <text evidence="2">The sequence shown here is derived from an EMBL/GenBank/DDBJ whole genome shotgun (WGS) entry which is preliminary data.</text>
</comment>
<sequence length="64" mass="6851">MLPIQRRRLRGAAWVAIAASFVTAIFAGGRVFGPVLWFGALMLGAAAVFLALNLLPARRGTGRR</sequence>
<keyword evidence="3" id="KW-1185">Reference proteome</keyword>
<dbReference type="Proteomes" id="UP000318681">
    <property type="component" value="Unassembled WGS sequence"/>
</dbReference>
<protein>
    <submittedName>
        <fullName evidence="2">DUF3325 domain-containing protein</fullName>
    </submittedName>
</protein>
<dbReference type="EMBL" id="VNIM01000054">
    <property type="protein sequence ID" value="TVV72926.1"/>
    <property type="molecule type" value="Genomic_DNA"/>
</dbReference>
<feature type="transmembrane region" description="Helical" evidence="1">
    <location>
        <begin position="12"/>
        <end position="29"/>
    </location>
</feature>
<accession>A0A558R0N3</accession>
<keyword evidence="1" id="KW-0812">Transmembrane</keyword>
<dbReference type="InterPro" id="IPR021762">
    <property type="entry name" value="DUF3325"/>
</dbReference>
<name>A0A558R0N3_9SPHN</name>
<evidence type="ECO:0000256" key="1">
    <source>
        <dbReference type="SAM" id="Phobius"/>
    </source>
</evidence>